<dbReference type="UniPathway" id="UPA00109">
    <property type="reaction ID" value="UER00189"/>
</dbReference>
<evidence type="ECO:0000256" key="4">
    <source>
        <dbReference type="ARBA" id="ARBA00022490"/>
    </source>
</evidence>
<dbReference type="GO" id="GO:0046166">
    <property type="term" value="P:glyceraldehyde-3-phosphate biosynthetic process"/>
    <property type="evidence" value="ECO:0007669"/>
    <property type="project" value="TreeGrafter"/>
</dbReference>
<dbReference type="PANTHER" id="PTHR21139">
    <property type="entry name" value="TRIOSEPHOSPHATE ISOMERASE"/>
    <property type="match status" value="1"/>
</dbReference>
<dbReference type="EMBL" id="WBVQ01000001">
    <property type="protein sequence ID" value="KAB2818133.1"/>
    <property type="molecule type" value="Genomic_DNA"/>
</dbReference>
<dbReference type="EC" id="5.3.1.1" evidence="7 8"/>
<reference evidence="9 10" key="1">
    <citation type="submission" date="2019-10" db="EMBL/GenBank/DDBJ databases">
        <title>Genome sequence of Phaeocystidibacter marisrubri JCM30614 (type strain).</title>
        <authorList>
            <person name="Bowman J.P."/>
        </authorList>
    </citation>
    <scope>NUCLEOTIDE SEQUENCE [LARGE SCALE GENOMIC DNA]</scope>
    <source>
        <strain evidence="9 10">JCM 30614</strain>
    </source>
</reference>
<evidence type="ECO:0000256" key="8">
    <source>
        <dbReference type="RuleBase" id="RU363013"/>
    </source>
</evidence>
<feature type="active site" description="Proton acceptor" evidence="7">
    <location>
        <position position="170"/>
    </location>
</feature>
<comment type="similarity">
    <text evidence="2 7 8">Belongs to the triosephosphate isomerase family.</text>
</comment>
<comment type="subunit">
    <text evidence="7 8">Homodimer.</text>
</comment>
<comment type="pathway">
    <text evidence="7 8">Carbohydrate biosynthesis; gluconeogenesis.</text>
</comment>
<proteinExistence type="inferred from homology"/>
<evidence type="ECO:0000256" key="2">
    <source>
        <dbReference type="ARBA" id="ARBA00007422"/>
    </source>
</evidence>
<dbReference type="GO" id="GO:0019563">
    <property type="term" value="P:glycerol catabolic process"/>
    <property type="evidence" value="ECO:0007669"/>
    <property type="project" value="TreeGrafter"/>
</dbReference>
<dbReference type="InterPro" id="IPR013785">
    <property type="entry name" value="Aldolase_TIM"/>
</dbReference>
<dbReference type="Pfam" id="PF00121">
    <property type="entry name" value="TIM"/>
    <property type="match status" value="1"/>
</dbReference>
<evidence type="ECO:0000256" key="6">
    <source>
        <dbReference type="ARBA" id="ARBA00023235"/>
    </source>
</evidence>
<feature type="binding site" evidence="7">
    <location>
        <begin position="237"/>
        <end position="238"/>
    </location>
    <ligand>
        <name>substrate</name>
    </ligand>
</feature>
<dbReference type="FunFam" id="3.20.20.70:FF:000016">
    <property type="entry name" value="Triosephosphate isomerase"/>
    <property type="match status" value="1"/>
</dbReference>
<dbReference type="HAMAP" id="MF_00147_B">
    <property type="entry name" value="TIM_B"/>
    <property type="match status" value="1"/>
</dbReference>
<keyword evidence="5 7" id="KW-0324">Glycolysis</keyword>
<comment type="catalytic activity">
    <reaction evidence="7 8">
        <text>D-glyceraldehyde 3-phosphate = dihydroxyacetone phosphate</text>
        <dbReference type="Rhea" id="RHEA:18585"/>
        <dbReference type="ChEBI" id="CHEBI:57642"/>
        <dbReference type="ChEBI" id="CHEBI:59776"/>
        <dbReference type="EC" id="5.3.1.1"/>
    </reaction>
</comment>
<dbReference type="PROSITE" id="PS00171">
    <property type="entry name" value="TIM_1"/>
    <property type="match status" value="1"/>
</dbReference>
<protein>
    <recommendedName>
        <fullName evidence="7 8">Triosephosphate isomerase</fullName>
        <shortName evidence="7">TIM</shortName>
        <shortName evidence="7">TPI</shortName>
        <ecNumber evidence="7 8">5.3.1.1</ecNumber>
    </recommendedName>
    <alternativeName>
        <fullName evidence="7">Triose-phosphate isomerase</fullName>
    </alternativeName>
</protein>
<dbReference type="GO" id="GO:0006096">
    <property type="term" value="P:glycolytic process"/>
    <property type="evidence" value="ECO:0007669"/>
    <property type="project" value="UniProtKB-UniRule"/>
</dbReference>
<evidence type="ECO:0000256" key="3">
    <source>
        <dbReference type="ARBA" id="ARBA00022432"/>
    </source>
</evidence>
<dbReference type="CDD" id="cd00311">
    <property type="entry name" value="TIM"/>
    <property type="match status" value="1"/>
</dbReference>
<dbReference type="NCBIfam" id="TIGR00419">
    <property type="entry name" value="tim"/>
    <property type="match status" value="1"/>
</dbReference>
<evidence type="ECO:0000256" key="5">
    <source>
        <dbReference type="ARBA" id="ARBA00023152"/>
    </source>
</evidence>
<dbReference type="InterPro" id="IPR020861">
    <property type="entry name" value="Triosephosphate_isomerase_AS"/>
</dbReference>
<dbReference type="GO" id="GO:0005829">
    <property type="term" value="C:cytosol"/>
    <property type="evidence" value="ECO:0007669"/>
    <property type="project" value="TreeGrafter"/>
</dbReference>
<sequence>MRARIVAGNWKMNTVPSEGVGLVVEILEKLDSKYTGDTRVILSPPFTHLIDVIDHVWEVPQISVAAQNCHHEDNGAYTGEISAGMISDLNIDAVILGHSERRQYFGEDDALLAKKVNAAIRNSLMPIFCVGEVLEDRKANKHNEVVTSQLTQGLFHLSSEEFKNVIIAYEPVWAIGTGETASPQQAQDMHKSIRAHVASKYGEDAANNVSILYGGSVKPNNASEIFSQPDVDGGLIGGASLNADDFVSIVHAMAPAKGGLHAV</sequence>
<dbReference type="PROSITE" id="PS51440">
    <property type="entry name" value="TIM_2"/>
    <property type="match status" value="1"/>
</dbReference>
<dbReference type="InterPro" id="IPR035990">
    <property type="entry name" value="TIM_sf"/>
</dbReference>
<feature type="binding site" evidence="7">
    <location>
        <position position="176"/>
    </location>
    <ligand>
        <name>substrate</name>
    </ligand>
</feature>
<name>A0A6L3ZKA7_9FLAO</name>
<accession>A0A6L3ZKA7</accession>
<dbReference type="GO" id="GO:0004807">
    <property type="term" value="F:triose-phosphate isomerase activity"/>
    <property type="evidence" value="ECO:0007669"/>
    <property type="project" value="UniProtKB-UniRule"/>
</dbReference>
<dbReference type="InterPro" id="IPR022896">
    <property type="entry name" value="TrioseP_Isoase_bac/euk"/>
</dbReference>
<evidence type="ECO:0000313" key="9">
    <source>
        <dbReference type="EMBL" id="KAB2818133.1"/>
    </source>
</evidence>
<organism evidence="9 10">
    <name type="scientific">Phaeocystidibacter marisrubri</name>
    <dbReference type="NCBI Taxonomy" id="1577780"/>
    <lineage>
        <taxon>Bacteria</taxon>
        <taxon>Pseudomonadati</taxon>
        <taxon>Bacteroidota</taxon>
        <taxon>Flavobacteriia</taxon>
        <taxon>Flavobacteriales</taxon>
        <taxon>Phaeocystidibacteraceae</taxon>
        <taxon>Phaeocystidibacter</taxon>
    </lineage>
</organism>
<dbReference type="RefSeq" id="WP_151692821.1">
    <property type="nucleotide sequence ID" value="NZ_BMGX01000002.1"/>
</dbReference>
<gene>
    <name evidence="7" type="primary">tpiA</name>
    <name evidence="9" type="ORF">F8C82_06950</name>
</gene>
<comment type="function">
    <text evidence="7">Involved in the gluconeogenesis. Catalyzes stereospecifically the conversion of dihydroxyacetone phosphate (DHAP) to D-glyceraldehyde-3-phosphate (G3P).</text>
</comment>
<comment type="caution">
    <text evidence="9">The sequence shown here is derived from an EMBL/GenBank/DDBJ whole genome shotgun (WGS) entry which is preliminary data.</text>
</comment>
<dbReference type="SUPFAM" id="SSF51351">
    <property type="entry name" value="Triosephosphate isomerase (TIM)"/>
    <property type="match status" value="1"/>
</dbReference>
<evidence type="ECO:0000256" key="7">
    <source>
        <dbReference type="HAMAP-Rule" id="MF_00147"/>
    </source>
</evidence>
<keyword evidence="10" id="KW-1185">Reference proteome</keyword>
<keyword evidence="3 7" id="KW-0312">Gluconeogenesis</keyword>
<dbReference type="Proteomes" id="UP000484164">
    <property type="component" value="Unassembled WGS sequence"/>
</dbReference>
<comment type="pathway">
    <text evidence="1 7 8">Carbohydrate degradation; glycolysis; D-glyceraldehyde 3-phosphate from glycerone phosphate: step 1/1.</text>
</comment>
<dbReference type="OrthoDB" id="9809429at2"/>
<feature type="binding site" evidence="7">
    <location>
        <begin position="9"/>
        <end position="11"/>
    </location>
    <ligand>
        <name>substrate</name>
    </ligand>
</feature>
<comment type="subcellular location">
    <subcellularLocation>
        <location evidence="7 8">Cytoplasm</location>
    </subcellularLocation>
</comment>
<dbReference type="InterPro" id="IPR000652">
    <property type="entry name" value="Triosephosphate_isomerase"/>
</dbReference>
<keyword evidence="6 7" id="KW-0413">Isomerase</keyword>
<feature type="active site" description="Electrophile" evidence="7">
    <location>
        <position position="98"/>
    </location>
</feature>
<evidence type="ECO:0000256" key="1">
    <source>
        <dbReference type="ARBA" id="ARBA00004680"/>
    </source>
</evidence>
<evidence type="ECO:0000313" key="10">
    <source>
        <dbReference type="Proteomes" id="UP000484164"/>
    </source>
</evidence>
<dbReference type="PANTHER" id="PTHR21139:SF42">
    <property type="entry name" value="TRIOSEPHOSPHATE ISOMERASE"/>
    <property type="match status" value="1"/>
</dbReference>
<dbReference type="UniPathway" id="UPA00138"/>
<keyword evidence="4 7" id="KW-0963">Cytoplasm</keyword>
<dbReference type="GO" id="GO:0006094">
    <property type="term" value="P:gluconeogenesis"/>
    <property type="evidence" value="ECO:0007669"/>
    <property type="project" value="UniProtKB-UniRule"/>
</dbReference>
<dbReference type="AlphaFoldDB" id="A0A6L3ZKA7"/>
<feature type="binding site" evidence="7">
    <location>
        <position position="216"/>
    </location>
    <ligand>
        <name>substrate</name>
    </ligand>
</feature>
<dbReference type="Gene3D" id="3.20.20.70">
    <property type="entry name" value="Aldolase class I"/>
    <property type="match status" value="1"/>
</dbReference>